<dbReference type="PANTHER" id="PTHR23168:SF0">
    <property type="entry name" value="MITOTIC SPINDLE ASSEMBLY CHECKPOINT PROTEIN MAD1"/>
    <property type="match status" value="1"/>
</dbReference>
<evidence type="ECO:0000256" key="4">
    <source>
        <dbReference type="ARBA" id="ARBA00022776"/>
    </source>
</evidence>
<dbReference type="GO" id="GO:0005635">
    <property type="term" value="C:nuclear envelope"/>
    <property type="evidence" value="ECO:0007669"/>
    <property type="project" value="TreeGrafter"/>
</dbReference>
<keyword evidence="5" id="KW-0539">Nucleus</keyword>
<dbReference type="InterPro" id="IPR008672">
    <property type="entry name" value="Mad1"/>
</dbReference>
<comment type="subcellular location">
    <subcellularLocation>
        <location evidence="1">Nucleus</location>
    </subcellularLocation>
</comment>
<comment type="similarity">
    <text evidence="2">Belongs to the MAD1 family.</text>
</comment>
<evidence type="ECO:0000256" key="7">
    <source>
        <dbReference type="SAM" id="Coils"/>
    </source>
</evidence>
<evidence type="ECO:0000256" key="2">
    <source>
        <dbReference type="ARBA" id="ARBA00008029"/>
    </source>
</evidence>
<feature type="region of interest" description="Disordered" evidence="8">
    <location>
        <begin position="1"/>
        <end position="41"/>
    </location>
</feature>
<organism evidence="9 10">
    <name type="scientific">Zizania palustris</name>
    <name type="common">Northern wild rice</name>
    <dbReference type="NCBI Taxonomy" id="103762"/>
    <lineage>
        <taxon>Eukaryota</taxon>
        <taxon>Viridiplantae</taxon>
        <taxon>Streptophyta</taxon>
        <taxon>Embryophyta</taxon>
        <taxon>Tracheophyta</taxon>
        <taxon>Spermatophyta</taxon>
        <taxon>Magnoliopsida</taxon>
        <taxon>Liliopsida</taxon>
        <taxon>Poales</taxon>
        <taxon>Poaceae</taxon>
        <taxon>BOP clade</taxon>
        <taxon>Oryzoideae</taxon>
        <taxon>Oryzeae</taxon>
        <taxon>Zizaniinae</taxon>
        <taxon>Zizania</taxon>
    </lineage>
</organism>
<dbReference type="AlphaFoldDB" id="A0A8J5RBI1"/>
<evidence type="ECO:0000256" key="5">
    <source>
        <dbReference type="ARBA" id="ARBA00023242"/>
    </source>
</evidence>
<sequence length="170" mass="18671">MLATASRHHGRSLPPSLHPPATGTPSNPAPTLAHRPSNCSSCKSSLQDEESRCFLNTAEKKAQEYQTTLDVLEEQLSKSEDEGATCQDKLNYVEQELAATKVNKIVELQAKLKKEIDSRIDAESSAASAKESIKELERNLQHVDISTKKSGDNLKGWDSGHTTLRLKQSC</sequence>
<comment type="caution">
    <text evidence="9">The sequence shown here is derived from an EMBL/GenBank/DDBJ whole genome shotgun (WGS) entry which is preliminary data.</text>
</comment>
<keyword evidence="10" id="KW-1185">Reference proteome</keyword>
<evidence type="ECO:0000256" key="8">
    <source>
        <dbReference type="SAM" id="MobiDB-lite"/>
    </source>
</evidence>
<name>A0A8J5RBI1_ZIZPA</name>
<evidence type="ECO:0000313" key="10">
    <source>
        <dbReference type="Proteomes" id="UP000729402"/>
    </source>
</evidence>
<dbReference type="GO" id="GO:0000776">
    <property type="term" value="C:kinetochore"/>
    <property type="evidence" value="ECO:0007669"/>
    <property type="project" value="TreeGrafter"/>
</dbReference>
<dbReference type="EMBL" id="JAAALK010000290">
    <property type="protein sequence ID" value="KAG8046437.1"/>
    <property type="molecule type" value="Genomic_DNA"/>
</dbReference>
<gene>
    <name evidence="9" type="ORF">GUJ93_ZPchr0008g12497</name>
</gene>
<dbReference type="OrthoDB" id="331602at2759"/>
<accession>A0A8J5RBI1</accession>
<dbReference type="GO" id="GO:0072686">
    <property type="term" value="C:mitotic spindle"/>
    <property type="evidence" value="ECO:0007669"/>
    <property type="project" value="TreeGrafter"/>
</dbReference>
<dbReference type="PANTHER" id="PTHR23168">
    <property type="entry name" value="MITOTIC SPINDLE ASSEMBLY CHECKPOINT PROTEIN MAD1 MITOTIC ARREST DEFICIENT-LIKE PROTEIN 1"/>
    <property type="match status" value="1"/>
</dbReference>
<dbReference type="Proteomes" id="UP000729402">
    <property type="component" value="Unassembled WGS sequence"/>
</dbReference>
<proteinExistence type="inferred from homology"/>
<evidence type="ECO:0000256" key="6">
    <source>
        <dbReference type="ARBA" id="ARBA00023306"/>
    </source>
</evidence>
<dbReference type="GO" id="GO:0007094">
    <property type="term" value="P:mitotic spindle assembly checkpoint signaling"/>
    <property type="evidence" value="ECO:0007669"/>
    <property type="project" value="InterPro"/>
</dbReference>
<feature type="compositionally biased region" description="Basic residues" evidence="8">
    <location>
        <begin position="1"/>
        <end position="11"/>
    </location>
</feature>
<reference evidence="9" key="2">
    <citation type="submission" date="2021-02" db="EMBL/GenBank/DDBJ databases">
        <authorList>
            <person name="Kimball J.A."/>
            <person name="Haas M.W."/>
            <person name="Macchietto M."/>
            <person name="Kono T."/>
            <person name="Duquette J."/>
            <person name="Shao M."/>
        </authorList>
    </citation>
    <scope>NUCLEOTIDE SEQUENCE</scope>
    <source>
        <tissue evidence="9">Fresh leaf tissue</tissue>
    </source>
</reference>
<dbReference type="GO" id="GO:0051315">
    <property type="term" value="P:attachment of mitotic spindle microtubules to kinetochore"/>
    <property type="evidence" value="ECO:0007669"/>
    <property type="project" value="TreeGrafter"/>
</dbReference>
<keyword evidence="4" id="KW-0498">Mitosis</keyword>
<keyword evidence="6" id="KW-0131">Cell cycle</keyword>
<evidence type="ECO:0000313" key="9">
    <source>
        <dbReference type="EMBL" id="KAG8046437.1"/>
    </source>
</evidence>
<keyword evidence="3" id="KW-0132">Cell division</keyword>
<evidence type="ECO:0000256" key="1">
    <source>
        <dbReference type="ARBA" id="ARBA00004123"/>
    </source>
</evidence>
<feature type="coiled-coil region" evidence="7">
    <location>
        <begin position="55"/>
        <end position="89"/>
    </location>
</feature>
<feature type="coiled-coil region" evidence="7">
    <location>
        <begin position="119"/>
        <end position="146"/>
    </location>
</feature>
<keyword evidence="7" id="KW-0175">Coiled coil</keyword>
<dbReference type="GO" id="GO:0051301">
    <property type="term" value="P:cell division"/>
    <property type="evidence" value="ECO:0007669"/>
    <property type="project" value="UniProtKB-KW"/>
</dbReference>
<protein>
    <submittedName>
        <fullName evidence="9">Uncharacterized protein</fullName>
    </submittedName>
</protein>
<reference evidence="9" key="1">
    <citation type="journal article" date="2021" name="bioRxiv">
        <title>Whole Genome Assembly and Annotation of Northern Wild Rice, Zizania palustris L., Supports a Whole Genome Duplication in the Zizania Genus.</title>
        <authorList>
            <person name="Haas M."/>
            <person name="Kono T."/>
            <person name="Macchietto M."/>
            <person name="Millas R."/>
            <person name="McGilp L."/>
            <person name="Shao M."/>
            <person name="Duquette J."/>
            <person name="Hirsch C.N."/>
            <person name="Kimball J."/>
        </authorList>
    </citation>
    <scope>NUCLEOTIDE SEQUENCE</scope>
    <source>
        <tissue evidence="9">Fresh leaf tissue</tissue>
    </source>
</reference>
<evidence type="ECO:0000256" key="3">
    <source>
        <dbReference type="ARBA" id="ARBA00022618"/>
    </source>
</evidence>